<feature type="transmembrane region" description="Helical" evidence="7">
    <location>
        <begin position="6"/>
        <end position="26"/>
    </location>
</feature>
<evidence type="ECO:0000256" key="5">
    <source>
        <dbReference type="ARBA" id="ARBA00023004"/>
    </source>
</evidence>
<evidence type="ECO:0000256" key="3">
    <source>
        <dbReference type="ARBA" id="ARBA00022723"/>
    </source>
</evidence>
<gene>
    <name evidence="9" type="ORF">L3049_09375</name>
</gene>
<keyword evidence="3" id="KW-0479">Metal-binding</keyword>
<dbReference type="EMBL" id="JAKJSC010000001">
    <property type="protein sequence ID" value="MDE5418220.1"/>
    <property type="molecule type" value="Genomic_DNA"/>
</dbReference>
<evidence type="ECO:0000313" key="9">
    <source>
        <dbReference type="EMBL" id="MDE5418220.1"/>
    </source>
</evidence>
<protein>
    <submittedName>
        <fullName evidence="9">4Fe-4S dicluster domain-containing protein</fullName>
    </submittedName>
</protein>
<evidence type="ECO:0000256" key="4">
    <source>
        <dbReference type="ARBA" id="ARBA00022982"/>
    </source>
</evidence>
<keyword evidence="1" id="KW-0813">Transport</keyword>
<evidence type="ECO:0000256" key="7">
    <source>
        <dbReference type="SAM" id="Phobius"/>
    </source>
</evidence>
<keyword evidence="10" id="KW-1185">Reference proteome</keyword>
<dbReference type="PROSITE" id="PS00198">
    <property type="entry name" value="4FE4S_FER_1"/>
    <property type="match status" value="1"/>
</dbReference>
<accession>A0ABT5VS21</accession>
<keyword evidence="6" id="KW-0411">Iron-sulfur</keyword>
<dbReference type="Pfam" id="PF11614">
    <property type="entry name" value="FixG_C"/>
    <property type="match status" value="1"/>
</dbReference>
<comment type="caution">
    <text evidence="9">The sequence shown here is derived from an EMBL/GenBank/DDBJ whole genome shotgun (WGS) entry which is preliminary data.</text>
</comment>
<reference evidence="9 10" key="1">
    <citation type="submission" date="2022-01" db="EMBL/GenBank/DDBJ databases">
        <title>Labilibaculum sp. nov, a marine bacterium isolated from Antarctica.</title>
        <authorList>
            <person name="Dai W."/>
        </authorList>
    </citation>
    <scope>NUCLEOTIDE SEQUENCE [LARGE SCALE GENOMIC DNA]</scope>
    <source>
        <strain evidence="9 10">DW002</strain>
    </source>
</reference>
<dbReference type="Gene3D" id="2.60.40.10">
    <property type="entry name" value="Immunoglobulins"/>
    <property type="match status" value="1"/>
</dbReference>
<dbReference type="InterPro" id="IPR017900">
    <property type="entry name" value="4Fe4S_Fe_S_CS"/>
</dbReference>
<dbReference type="SUPFAM" id="SSF54862">
    <property type="entry name" value="4Fe-4S ferredoxins"/>
    <property type="match status" value="1"/>
</dbReference>
<keyword evidence="7" id="KW-0472">Membrane</keyword>
<keyword evidence="5" id="KW-0408">Iron</keyword>
<dbReference type="PANTHER" id="PTHR30176:SF3">
    <property type="entry name" value="FERREDOXIN-TYPE PROTEIN NAPH"/>
    <property type="match status" value="1"/>
</dbReference>
<dbReference type="PROSITE" id="PS51379">
    <property type="entry name" value="4FE4S_FER_2"/>
    <property type="match status" value="1"/>
</dbReference>
<dbReference type="InterPro" id="IPR032879">
    <property type="entry name" value="FixG_C"/>
</dbReference>
<dbReference type="InterPro" id="IPR013783">
    <property type="entry name" value="Ig-like_fold"/>
</dbReference>
<feature type="transmembrane region" description="Helical" evidence="7">
    <location>
        <begin position="151"/>
        <end position="169"/>
    </location>
</feature>
<evidence type="ECO:0000256" key="2">
    <source>
        <dbReference type="ARBA" id="ARBA00022485"/>
    </source>
</evidence>
<keyword evidence="4" id="KW-0249">Electron transport</keyword>
<evidence type="ECO:0000256" key="1">
    <source>
        <dbReference type="ARBA" id="ARBA00022448"/>
    </source>
</evidence>
<dbReference type="Pfam" id="PF13746">
    <property type="entry name" value="Fer4_18"/>
    <property type="match status" value="1"/>
</dbReference>
<dbReference type="PANTHER" id="PTHR30176">
    <property type="entry name" value="FERREDOXIN-TYPE PROTEIN NAPH"/>
    <property type="match status" value="1"/>
</dbReference>
<dbReference type="Gene3D" id="3.30.70.20">
    <property type="match status" value="1"/>
</dbReference>
<sequence>MKAPISEHSVGFTVAVLFSTVMYFVFSRLREQVCAMICPYGRLQGVLLDSNTIVVAYDYKRGEERAPLEAGEDREADNKGDCIDCYDCVDVCPTGIDVRDGTQLECINCTACIDACNSVMAWQGKPKGLIRFDSEKNIAEGIKQKWPVRKIAYTVVLCILLAVVAMLFSSRTDLEAIILRTPGLMYQAQKNDSISNMYSFKIVNKTNAATPINFKIMNHEGSIKVIGEAFNAEASAIKEGVFFAILPQKEITSDNIPITIGVYADTRLIEEVELTFVGPN</sequence>
<dbReference type="InterPro" id="IPR051684">
    <property type="entry name" value="Electron_Trans/Redox"/>
</dbReference>
<proteinExistence type="predicted"/>
<keyword evidence="7" id="KW-0812">Transmembrane</keyword>
<keyword evidence="7" id="KW-1133">Transmembrane helix</keyword>
<name>A0ABT5VS21_9BACT</name>
<organism evidence="9 10">
    <name type="scientific">Paralabilibaculum antarcticum</name>
    <dbReference type="NCBI Taxonomy" id="2912572"/>
    <lineage>
        <taxon>Bacteria</taxon>
        <taxon>Pseudomonadati</taxon>
        <taxon>Bacteroidota</taxon>
        <taxon>Bacteroidia</taxon>
        <taxon>Marinilabiliales</taxon>
        <taxon>Marinifilaceae</taxon>
        <taxon>Paralabilibaculum</taxon>
    </lineage>
</organism>
<dbReference type="InterPro" id="IPR017896">
    <property type="entry name" value="4Fe4S_Fe-S-bd"/>
</dbReference>
<dbReference type="Proteomes" id="UP001528920">
    <property type="component" value="Unassembled WGS sequence"/>
</dbReference>
<evidence type="ECO:0000259" key="8">
    <source>
        <dbReference type="PROSITE" id="PS51379"/>
    </source>
</evidence>
<feature type="domain" description="4Fe-4S ferredoxin-type" evidence="8">
    <location>
        <begin position="73"/>
        <end position="101"/>
    </location>
</feature>
<evidence type="ECO:0000313" key="10">
    <source>
        <dbReference type="Proteomes" id="UP001528920"/>
    </source>
</evidence>
<evidence type="ECO:0000256" key="6">
    <source>
        <dbReference type="ARBA" id="ARBA00023014"/>
    </source>
</evidence>
<keyword evidence="2" id="KW-0004">4Fe-4S</keyword>
<dbReference type="RefSeq" id="WP_275109546.1">
    <property type="nucleotide sequence ID" value="NZ_JAKJSC010000001.1"/>
</dbReference>